<dbReference type="Proteomes" id="UP000053825">
    <property type="component" value="Unassembled WGS sequence"/>
</dbReference>
<protein>
    <submittedName>
        <fullName evidence="1">Uncharacterized protein</fullName>
    </submittedName>
</protein>
<accession>A0A0L7QL32</accession>
<dbReference type="OrthoDB" id="8189408at2759"/>
<evidence type="ECO:0000313" key="1">
    <source>
        <dbReference type="EMBL" id="KOC59279.1"/>
    </source>
</evidence>
<evidence type="ECO:0000313" key="2">
    <source>
        <dbReference type="Proteomes" id="UP000053825"/>
    </source>
</evidence>
<dbReference type="PANTHER" id="PTHR31508">
    <property type="entry name" value="PROTEIN PITCHFORK"/>
    <property type="match status" value="1"/>
</dbReference>
<organism evidence="1 2">
    <name type="scientific">Habropoda laboriosa</name>
    <dbReference type="NCBI Taxonomy" id="597456"/>
    <lineage>
        <taxon>Eukaryota</taxon>
        <taxon>Metazoa</taxon>
        <taxon>Ecdysozoa</taxon>
        <taxon>Arthropoda</taxon>
        <taxon>Hexapoda</taxon>
        <taxon>Insecta</taxon>
        <taxon>Pterygota</taxon>
        <taxon>Neoptera</taxon>
        <taxon>Endopterygota</taxon>
        <taxon>Hymenoptera</taxon>
        <taxon>Apocrita</taxon>
        <taxon>Aculeata</taxon>
        <taxon>Apoidea</taxon>
        <taxon>Anthophila</taxon>
        <taxon>Apidae</taxon>
        <taxon>Habropoda</taxon>
    </lineage>
</organism>
<dbReference type="InterPro" id="IPR033602">
    <property type="entry name" value="CIMAP3"/>
</dbReference>
<dbReference type="GO" id="GO:0008092">
    <property type="term" value="F:cytoskeletal protein binding"/>
    <property type="evidence" value="ECO:0007669"/>
    <property type="project" value="TreeGrafter"/>
</dbReference>
<reference evidence="1 2" key="1">
    <citation type="submission" date="2015-07" db="EMBL/GenBank/DDBJ databases">
        <title>The genome of Habropoda laboriosa.</title>
        <authorList>
            <person name="Pan H."/>
            <person name="Kapheim K."/>
        </authorList>
    </citation>
    <scope>NUCLEOTIDE SEQUENCE [LARGE SCALE GENOMIC DNA]</scope>
    <source>
        <strain evidence="1">0110345459</strain>
    </source>
</reference>
<dbReference type="EMBL" id="KQ414934">
    <property type="protein sequence ID" value="KOC59279.1"/>
    <property type="molecule type" value="Genomic_DNA"/>
</dbReference>
<keyword evidence="2" id="KW-1185">Reference proteome</keyword>
<dbReference type="AlphaFoldDB" id="A0A0L7QL32"/>
<gene>
    <name evidence="1" type="ORF">WH47_11465</name>
</gene>
<name>A0A0L7QL32_9HYME</name>
<sequence>MSPFMKYYTLEDHSNVAPNSYNVLKSFKAIKTKPCSHSISKTGYSGIARFSKKIEFNDNYPSPSDYNTSTFPKQVHKTKYPFDCSSKRKTFVSNTIPGPGMYVSTEKGSITFEHSFGGRVKMKLGVDLKCCSQNSDFCKLCGKKITGDYWHLKNEIFLCRSCKNKEYEKETKYKRKELKQFHKIRDCSIIHQHETTTAKIWLMHPTSAAQWIRRETYLSAYFNE</sequence>
<dbReference type="GO" id="GO:0031344">
    <property type="term" value="P:regulation of cell projection organization"/>
    <property type="evidence" value="ECO:0007669"/>
    <property type="project" value="TreeGrafter"/>
</dbReference>
<dbReference type="PANTHER" id="PTHR31508:SF2">
    <property type="entry name" value="PROTEIN PITCHFORK"/>
    <property type="match status" value="1"/>
</dbReference>
<proteinExistence type="predicted"/>